<evidence type="ECO:0000256" key="1">
    <source>
        <dbReference type="SAM" id="MobiDB-lite"/>
    </source>
</evidence>
<dbReference type="Proteomes" id="UP000709295">
    <property type="component" value="Unassembled WGS sequence"/>
</dbReference>
<keyword evidence="3" id="KW-1185">Reference proteome</keyword>
<protein>
    <submittedName>
        <fullName evidence="2">Uncharacterized protein</fullName>
    </submittedName>
</protein>
<proteinExistence type="predicted"/>
<dbReference type="EMBL" id="JAENGY010001759">
    <property type="protein sequence ID" value="KAG6947092.1"/>
    <property type="molecule type" value="Genomic_DNA"/>
</dbReference>
<dbReference type="AlphaFoldDB" id="A0A8J5IZ55"/>
<feature type="region of interest" description="Disordered" evidence="1">
    <location>
        <begin position="1"/>
        <end position="29"/>
    </location>
</feature>
<feature type="compositionally biased region" description="Acidic residues" evidence="1">
    <location>
        <begin position="1"/>
        <end position="12"/>
    </location>
</feature>
<gene>
    <name evidence="2" type="ORF">JG688_00015688</name>
</gene>
<reference evidence="2" key="1">
    <citation type="submission" date="2021-01" db="EMBL/GenBank/DDBJ databases">
        <title>Phytophthora aleatoria, a newly-described species from Pinus radiata is distinct from Phytophthora cactorum isolates based on comparative genomics.</title>
        <authorList>
            <person name="Mcdougal R."/>
            <person name="Panda P."/>
            <person name="Williams N."/>
            <person name="Studholme D.J."/>
        </authorList>
    </citation>
    <scope>NUCLEOTIDE SEQUENCE</scope>
    <source>
        <strain evidence="2">NZFS 4037</strain>
    </source>
</reference>
<accession>A0A8J5IZ55</accession>
<evidence type="ECO:0000313" key="2">
    <source>
        <dbReference type="EMBL" id="KAG6947092.1"/>
    </source>
</evidence>
<organism evidence="2 3">
    <name type="scientific">Phytophthora aleatoria</name>
    <dbReference type="NCBI Taxonomy" id="2496075"/>
    <lineage>
        <taxon>Eukaryota</taxon>
        <taxon>Sar</taxon>
        <taxon>Stramenopiles</taxon>
        <taxon>Oomycota</taxon>
        <taxon>Peronosporomycetes</taxon>
        <taxon>Peronosporales</taxon>
        <taxon>Peronosporaceae</taxon>
        <taxon>Phytophthora</taxon>
    </lineage>
</organism>
<name>A0A8J5IZ55_9STRA</name>
<sequence>MFDMSEEEEEEQAQVAATVGFDTAVPDGGKLTEDVLEEELVYEESEDPGTVVPIGEERRRPVLVGTAEGREELRNLLTGMESVPADQGDAPEYRVAASREQPEEWFDSCDWRLGAGNKAAQGRTQAPTIAPVSTQATMMVNQAASATGAAALPAQTTVLVGPTTSSPATTAFGGRYGQCLLKHLCSVLCRCLRHKLRKDSPLFQPRYDRRNYRGRAQLSRSSQAFGVVCTSPAARRKESE</sequence>
<comment type="caution">
    <text evidence="2">The sequence shown here is derived from an EMBL/GenBank/DDBJ whole genome shotgun (WGS) entry which is preliminary data.</text>
</comment>
<evidence type="ECO:0000313" key="3">
    <source>
        <dbReference type="Proteomes" id="UP000709295"/>
    </source>
</evidence>